<dbReference type="GO" id="GO:0009060">
    <property type="term" value="P:aerobic respiration"/>
    <property type="evidence" value="ECO:0007669"/>
    <property type="project" value="TreeGrafter"/>
</dbReference>
<dbReference type="InterPro" id="IPR017900">
    <property type="entry name" value="4Fe4S_Fe_S_CS"/>
</dbReference>
<keyword evidence="11" id="KW-1185">Reference proteome</keyword>
<comment type="subcellular location">
    <subcellularLocation>
        <location evidence="8">Cell membrane</location>
        <topology evidence="8">Peripheral membrane protein</topology>
    </subcellularLocation>
</comment>
<evidence type="ECO:0000256" key="7">
    <source>
        <dbReference type="ARBA" id="ARBA00023014"/>
    </source>
</evidence>
<dbReference type="RefSeq" id="WP_166031011.1">
    <property type="nucleotide sequence ID" value="NZ_CP048877.1"/>
</dbReference>
<dbReference type="EMBL" id="CP048877">
    <property type="protein sequence ID" value="QIJ70788.1"/>
    <property type="molecule type" value="Genomic_DNA"/>
</dbReference>
<dbReference type="Proteomes" id="UP000502179">
    <property type="component" value="Chromosome"/>
</dbReference>
<dbReference type="SUPFAM" id="SSF54862">
    <property type="entry name" value="4Fe-4S ferredoxins"/>
    <property type="match status" value="1"/>
</dbReference>
<evidence type="ECO:0000256" key="1">
    <source>
        <dbReference type="ARBA" id="ARBA00010277"/>
    </source>
</evidence>
<feature type="region of interest" description="Disordered" evidence="9">
    <location>
        <begin position="200"/>
        <end position="255"/>
    </location>
</feature>
<evidence type="ECO:0000256" key="2">
    <source>
        <dbReference type="ARBA" id="ARBA00022485"/>
    </source>
</evidence>
<evidence type="ECO:0000256" key="6">
    <source>
        <dbReference type="ARBA" id="ARBA00023004"/>
    </source>
</evidence>
<comment type="function">
    <text evidence="8">NDH-1 shuttles electrons from NADH, via FMN and iron-sulfur (Fe-S) centers, to quinones in the respiratory chain. The immediate electron acceptor for the enzyme in this species is believed to be ubiquinone. Couples the redox reaction to proton translocation (for every two electrons transferred, four hydrogen ions are translocated across the cytoplasmic membrane), and thus conserves the redox energy in a proton gradient.</text>
</comment>
<dbReference type="PANTHER" id="PTHR10849:SF20">
    <property type="entry name" value="NADH DEHYDROGENASE [UBIQUINONE] IRON-SULFUR PROTEIN 8, MITOCHONDRIAL"/>
    <property type="match status" value="1"/>
</dbReference>
<feature type="compositionally biased region" description="Low complexity" evidence="9">
    <location>
        <begin position="212"/>
        <end position="234"/>
    </location>
</feature>
<dbReference type="GO" id="GO:0005886">
    <property type="term" value="C:plasma membrane"/>
    <property type="evidence" value="ECO:0007669"/>
    <property type="project" value="UniProtKB-SubCell"/>
</dbReference>
<name>A0A6G7PTL5_9BACT</name>
<keyword evidence="8" id="KW-1003">Cell membrane</keyword>
<feature type="binding site" evidence="8">
    <location>
        <position position="157"/>
    </location>
    <ligand>
        <name>[4Fe-4S] cluster</name>
        <dbReference type="ChEBI" id="CHEBI:49883"/>
        <label>1</label>
    </ligand>
</feature>
<dbReference type="GO" id="GO:0005506">
    <property type="term" value="F:iron ion binding"/>
    <property type="evidence" value="ECO:0007669"/>
    <property type="project" value="UniProtKB-UniRule"/>
</dbReference>
<feature type="binding site" evidence="8">
    <location>
        <position position="150"/>
    </location>
    <ligand>
        <name>[4Fe-4S] cluster</name>
        <dbReference type="ChEBI" id="CHEBI:49883"/>
        <label>2</label>
    </ligand>
</feature>
<dbReference type="PROSITE" id="PS00198">
    <property type="entry name" value="4FE4S_FER_1"/>
    <property type="match status" value="1"/>
</dbReference>
<dbReference type="Gene3D" id="3.30.70.3270">
    <property type="match status" value="1"/>
</dbReference>
<evidence type="ECO:0000313" key="11">
    <source>
        <dbReference type="Proteomes" id="UP000502179"/>
    </source>
</evidence>
<reference evidence="10 11" key="1">
    <citation type="submission" date="2020-02" db="EMBL/GenBank/DDBJ databases">
        <title>Genome analysis of Thermosulfuriphilus ammonigenes ST65T, an anaerobic thermophilic chemolithoautotrophic bacterium isolated from a deep-sea hydrothermal vent.</title>
        <authorList>
            <person name="Slobodkina G."/>
            <person name="Allioux M."/>
            <person name="Merkel A."/>
            <person name="Alain K."/>
            <person name="Jebbar M."/>
            <person name="Slobodkin A."/>
        </authorList>
    </citation>
    <scope>NUCLEOTIDE SEQUENCE [LARGE SCALE GENOMIC DNA]</scope>
    <source>
        <strain evidence="10 11">ST65</strain>
    </source>
</reference>
<feature type="binding site" evidence="8">
    <location>
        <position position="111"/>
    </location>
    <ligand>
        <name>[4Fe-4S] cluster</name>
        <dbReference type="ChEBI" id="CHEBI:49883"/>
        <label>2</label>
    </ligand>
</feature>
<comment type="similarity">
    <text evidence="1 8">Belongs to the complex I 23 kDa subunit family.</text>
</comment>
<feature type="binding site" evidence="8">
    <location>
        <position position="147"/>
    </location>
    <ligand>
        <name>[4Fe-4S] cluster</name>
        <dbReference type="ChEBI" id="CHEBI:49883"/>
        <label>2</label>
    </ligand>
</feature>
<keyword evidence="2 8" id="KW-0004">4Fe-4S</keyword>
<evidence type="ECO:0000256" key="4">
    <source>
        <dbReference type="ARBA" id="ARBA00022737"/>
    </source>
</evidence>
<dbReference type="InterPro" id="IPR017896">
    <property type="entry name" value="4Fe4S_Fe-S-bd"/>
</dbReference>
<sequence length="255" mass="29004">MAWEYQDNSIIKVNDVPRKYRFAEKVYLIEILKGMLITISHFWENFRAALRGRGRPRYFTTKEGNPSYPWTWQYPEEKRFVHPRWRGLHIFKKDNKGLEACIACGMCEKVCPAKAIKIKAGKSGEEQGKRYSGPRYAVSYEIDLLRCIFCGFCEEVCPKKAIELNQEYELAAYRREETIYTKERLLANFERAQARGTVKVIPKAPPPKKPAAKAGAKAGVKPTAKAGAKSSEASAAKEVKAKASQTSKEAKEEKE</sequence>
<dbReference type="PROSITE" id="PS51379">
    <property type="entry name" value="4FE4S_FER_2"/>
    <property type="match status" value="2"/>
</dbReference>
<protein>
    <recommendedName>
        <fullName evidence="8">NADH-quinone oxidoreductase subunit I</fullName>
        <ecNumber evidence="8">7.1.1.-</ecNumber>
    </recommendedName>
    <alternativeName>
        <fullName evidence="8">NADH dehydrogenase I subunit I</fullName>
    </alternativeName>
    <alternativeName>
        <fullName evidence="8">NDH-1 subunit I</fullName>
    </alternativeName>
</protein>
<keyword evidence="8" id="KW-0874">Quinone</keyword>
<evidence type="ECO:0000256" key="9">
    <source>
        <dbReference type="SAM" id="MobiDB-lite"/>
    </source>
</evidence>
<keyword evidence="8" id="KW-0472">Membrane</keyword>
<evidence type="ECO:0000313" key="10">
    <source>
        <dbReference type="EMBL" id="QIJ70788.1"/>
    </source>
</evidence>
<dbReference type="PANTHER" id="PTHR10849">
    <property type="entry name" value="NADH DEHYDROGENASE UBIQUINONE IRON-SULFUR PROTEIN 8, MITOCHONDRIAL"/>
    <property type="match status" value="1"/>
</dbReference>
<dbReference type="HAMAP" id="MF_01351">
    <property type="entry name" value="NDH1_NuoI"/>
    <property type="match status" value="1"/>
</dbReference>
<feature type="binding site" evidence="8">
    <location>
        <position position="153"/>
    </location>
    <ligand>
        <name>[4Fe-4S] cluster</name>
        <dbReference type="ChEBI" id="CHEBI:49883"/>
        <label>2</label>
    </ligand>
</feature>
<keyword evidence="6 8" id="KW-0408">Iron</keyword>
<dbReference type="KEGG" id="tav:G4V39_00230"/>
<keyword evidence="7 8" id="KW-0411">Iron-sulfur</keyword>
<accession>A0A6G7PTL5</accession>
<evidence type="ECO:0000256" key="5">
    <source>
        <dbReference type="ARBA" id="ARBA00022967"/>
    </source>
</evidence>
<keyword evidence="8" id="KW-0830">Ubiquinone</keyword>
<comment type="catalytic activity">
    <reaction evidence="8">
        <text>a quinone + NADH + 5 H(+)(in) = a quinol + NAD(+) + 4 H(+)(out)</text>
        <dbReference type="Rhea" id="RHEA:57888"/>
        <dbReference type="ChEBI" id="CHEBI:15378"/>
        <dbReference type="ChEBI" id="CHEBI:24646"/>
        <dbReference type="ChEBI" id="CHEBI:57540"/>
        <dbReference type="ChEBI" id="CHEBI:57945"/>
        <dbReference type="ChEBI" id="CHEBI:132124"/>
    </reaction>
</comment>
<feature type="binding site" evidence="8">
    <location>
        <position position="107"/>
    </location>
    <ligand>
        <name>[4Fe-4S] cluster</name>
        <dbReference type="ChEBI" id="CHEBI:49883"/>
        <label>1</label>
    </ligand>
</feature>
<feature type="binding site" evidence="8">
    <location>
        <position position="104"/>
    </location>
    <ligand>
        <name>[4Fe-4S] cluster</name>
        <dbReference type="ChEBI" id="CHEBI:49883"/>
        <label>1</label>
    </ligand>
</feature>
<dbReference type="AlphaFoldDB" id="A0A6G7PTL5"/>
<dbReference type="GO" id="GO:0051539">
    <property type="term" value="F:4 iron, 4 sulfur cluster binding"/>
    <property type="evidence" value="ECO:0007669"/>
    <property type="project" value="UniProtKB-KW"/>
</dbReference>
<keyword evidence="5 8" id="KW-1278">Translocase</keyword>
<dbReference type="GO" id="GO:0048038">
    <property type="term" value="F:quinone binding"/>
    <property type="evidence" value="ECO:0007669"/>
    <property type="project" value="UniProtKB-KW"/>
</dbReference>
<dbReference type="InterPro" id="IPR010226">
    <property type="entry name" value="NADH_quinone_OxRdtase_chainI"/>
</dbReference>
<proteinExistence type="inferred from homology"/>
<keyword evidence="8" id="KW-0520">NAD</keyword>
<keyword evidence="4" id="KW-0677">Repeat</keyword>
<organism evidence="10 11">
    <name type="scientific">Thermosulfuriphilus ammonigenes</name>
    <dbReference type="NCBI Taxonomy" id="1936021"/>
    <lineage>
        <taxon>Bacteria</taxon>
        <taxon>Pseudomonadati</taxon>
        <taxon>Thermodesulfobacteriota</taxon>
        <taxon>Thermodesulfobacteria</taxon>
        <taxon>Thermodesulfobacteriales</taxon>
        <taxon>Thermodesulfobacteriaceae</taxon>
        <taxon>Thermosulfuriphilus</taxon>
    </lineage>
</organism>
<evidence type="ECO:0000256" key="3">
    <source>
        <dbReference type="ARBA" id="ARBA00022723"/>
    </source>
</evidence>
<comment type="subunit">
    <text evidence="8">NDH-1 is composed of 14 different subunits. Subunits NuoA, H, J, K, L, M, N constitute the membrane sector of the complex.</text>
</comment>
<evidence type="ECO:0000256" key="8">
    <source>
        <dbReference type="HAMAP-Rule" id="MF_01351"/>
    </source>
</evidence>
<keyword evidence="3 8" id="KW-0479">Metal-binding</keyword>
<dbReference type="EC" id="7.1.1.-" evidence="8"/>
<feature type="binding site" evidence="8">
    <location>
        <position position="101"/>
    </location>
    <ligand>
        <name>[4Fe-4S] cluster</name>
        <dbReference type="ChEBI" id="CHEBI:49883"/>
        <label>1</label>
    </ligand>
</feature>
<dbReference type="NCBIfam" id="TIGR01971">
    <property type="entry name" value="NuoI"/>
    <property type="match status" value="1"/>
</dbReference>
<gene>
    <name evidence="8" type="primary">nuoI</name>
    <name evidence="10" type="ORF">G4V39_00230</name>
</gene>
<comment type="cofactor">
    <cofactor evidence="8">
        <name>[4Fe-4S] cluster</name>
        <dbReference type="ChEBI" id="CHEBI:49883"/>
    </cofactor>
    <text evidence="8">Binds 2 [4Fe-4S] clusters per subunit.</text>
</comment>
<dbReference type="Pfam" id="PF12838">
    <property type="entry name" value="Fer4_7"/>
    <property type="match status" value="1"/>
</dbReference>
<dbReference type="GO" id="GO:0050136">
    <property type="term" value="F:NADH dehydrogenase (quinone) (non-electrogenic) activity"/>
    <property type="evidence" value="ECO:0007669"/>
    <property type="project" value="UniProtKB-UniRule"/>
</dbReference>